<evidence type="ECO:0000259" key="5">
    <source>
        <dbReference type="Pfam" id="PF13439"/>
    </source>
</evidence>
<accession>A0A1M5NK41</accession>
<dbReference type="EMBL" id="FQXB01000001">
    <property type="protein sequence ID" value="SHG89888.1"/>
    <property type="molecule type" value="Genomic_DNA"/>
</dbReference>
<dbReference type="Pfam" id="PF13439">
    <property type="entry name" value="Glyco_transf_4"/>
    <property type="match status" value="1"/>
</dbReference>
<evidence type="ECO:0000313" key="6">
    <source>
        <dbReference type="EMBL" id="SHG89888.1"/>
    </source>
</evidence>
<keyword evidence="3 6" id="KW-0808">Transferase</keyword>
<dbReference type="InterPro" id="IPR028098">
    <property type="entry name" value="Glyco_trans_4-like_N"/>
</dbReference>
<dbReference type="Pfam" id="PF00534">
    <property type="entry name" value="Glycos_transf_1"/>
    <property type="match status" value="1"/>
</dbReference>
<dbReference type="Gene3D" id="3.40.50.2000">
    <property type="entry name" value="Glycogen Phosphorylase B"/>
    <property type="match status" value="2"/>
</dbReference>
<dbReference type="GO" id="GO:0016757">
    <property type="term" value="F:glycosyltransferase activity"/>
    <property type="evidence" value="ECO:0007669"/>
    <property type="project" value="UniProtKB-KW"/>
</dbReference>
<dbReference type="InterPro" id="IPR001296">
    <property type="entry name" value="Glyco_trans_1"/>
</dbReference>
<proteinExistence type="inferred from homology"/>
<reference evidence="6 7" key="1">
    <citation type="submission" date="2016-11" db="EMBL/GenBank/DDBJ databases">
        <authorList>
            <person name="Jaros S."/>
            <person name="Januszkiewicz K."/>
            <person name="Wedrychowicz H."/>
        </authorList>
    </citation>
    <scope>NUCLEOTIDE SEQUENCE [LARGE SCALE GENOMIC DNA]</scope>
    <source>
        <strain evidence="6 7">DSM 28715</strain>
    </source>
</reference>
<evidence type="ECO:0000256" key="2">
    <source>
        <dbReference type="ARBA" id="ARBA00022676"/>
    </source>
</evidence>
<gene>
    <name evidence="6" type="ORF">SAMN05444003_1464</name>
</gene>
<keyword evidence="2" id="KW-0328">Glycosyltransferase</keyword>
<dbReference type="Proteomes" id="UP000184074">
    <property type="component" value="Unassembled WGS sequence"/>
</dbReference>
<name>A0A1M5NK41_9RHOB</name>
<keyword evidence="7" id="KW-1185">Reference proteome</keyword>
<dbReference type="SUPFAM" id="SSF53756">
    <property type="entry name" value="UDP-Glycosyltransferase/glycogen phosphorylase"/>
    <property type="match status" value="1"/>
</dbReference>
<organism evidence="6 7">
    <name type="scientific">Cognatiyoonia sediminum</name>
    <dbReference type="NCBI Taxonomy" id="1508389"/>
    <lineage>
        <taxon>Bacteria</taxon>
        <taxon>Pseudomonadati</taxon>
        <taxon>Pseudomonadota</taxon>
        <taxon>Alphaproteobacteria</taxon>
        <taxon>Rhodobacterales</taxon>
        <taxon>Paracoccaceae</taxon>
        <taxon>Cognatiyoonia</taxon>
    </lineage>
</organism>
<dbReference type="PANTHER" id="PTHR12526:SF640">
    <property type="entry name" value="COLANIC ACID BIOSYNTHESIS GLYCOSYLTRANSFERASE WCAL-RELATED"/>
    <property type="match status" value="1"/>
</dbReference>
<evidence type="ECO:0000313" key="7">
    <source>
        <dbReference type="Proteomes" id="UP000184074"/>
    </source>
</evidence>
<comment type="similarity">
    <text evidence="1">Belongs to the glycosyltransferase group 1 family. Glycosyltransferase 4 subfamily.</text>
</comment>
<dbReference type="AlphaFoldDB" id="A0A1M5NK41"/>
<feature type="domain" description="Glycosyltransferase subfamily 4-like N-terminal" evidence="5">
    <location>
        <begin position="45"/>
        <end position="172"/>
    </location>
</feature>
<protein>
    <submittedName>
        <fullName evidence="6">Glycosyltransferase involved in cell wall bisynthesis</fullName>
    </submittedName>
</protein>
<dbReference type="PANTHER" id="PTHR12526">
    <property type="entry name" value="GLYCOSYLTRANSFERASE"/>
    <property type="match status" value="1"/>
</dbReference>
<feature type="domain" description="Glycosyl transferase family 1" evidence="4">
    <location>
        <begin position="181"/>
        <end position="341"/>
    </location>
</feature>
<evidence type="ECO:0000256" key="1">
    <source>
        <dbReference type="ARBA" id="ARBA00009481"/>
    </source>
</evidence>
<evidence type="ECO:0000256" key="3">
    <source>
        <dbReference type="ARBA" id="ARBA00022679"/>
    </source>
</evidence>
<dbReference type="RefSeq" id="WP_165611594.1">
    <property type="nucleotide sequence ID" value="NZ_FQXB01000001.1"/>
</dbReference>
<dbReference type="STRING" id="1508389.SAMN05444003_1464"/>
<sequence length="364" mass="39850">MFALAVGNFSVTSQTFVHQHAQKIAPGSTVFVSHQSFDNPDLPGPHLYALKRTPQVAKSDFQVGPLARFTPRNRLISQFLKHHGVHTMMAEFGTYGVKILPAAKAAGCQFYVHFHGWDASSVLNDPTFVRRYKKMFQIADGFFAPSRFIADKLIKIGCPDDKIWVTPCGIEIADFPYSKGTPGRCLAVGRFIDKKAPHITVEAFAKAAKGNLDAHLDFVGDGPMMDEAKSVAEKFGASDQITFHGEQPHAFVKELIQTCNIFLQHSVTAENGNVEGLPVAILEAMCAGVAVVSTRHSGIPEAVLENETGLLCDEHEVDQMAASIRHLLTDPELTAKLGLAGHERAKSQFDIDLSISILRSKMRL</sequence>
<evidence type="ECO:0000259" key="4">
    <source>
        <dbReference type="Pfam" id="PF00534"/>
    </source>
</evidence>